<dbReference type="EMBL" id="PHFL01000059">
    <property type="protein sequence ID" value="RFM23754.1"/>
    <property type="molecule type" value="Genomic_DNA"/>
</dbReference>
<proteinExistence type="predicted"/>
<protein>
    <recommendedName>
        <fullName evidence="3">DUF5683 domain-containing protein</fullName>
    </recommendedName>
</protein>
<gene>
    <name evidence="1" type="ORF">D0433_09520</name>
</gene>
<dbReference type="Proteomes" id="UP000266389">
    <property type="component" value="Unassembled WGS sequence"/>
</dbReference>
<dbReference type="AlphaFoldDB" id="A0A395M1G4"/>
<comment type="caution">
    <text evidence="1">The sequence shown here is derived from an EMBL/GenBank/DDBJ whole genome shotgun (WGS) entry which is preliminary data.</text>
</comment>
<evidence type="ECO:0000313" key="1">
    <source>
        <dbReference type="EMBL" id="RFM23754.1"/>
    </source>
</evidence>
<evidence type="ECO:0000313" key="2">
    <source>
        <dbReference type="Proteomes" id="UP000266389"/>
    </source>
</evidence>
<accession>A0A395M1G4</accession>
<name>A0A395M1G4_9BACT</name>
<sequence>MLPPCIWAQKMPIPKIFASTSVATAPNAADSLTINLDTGLPIKQKSTVLAGALSFILPGLGELYAERFDVGQYFLAADVALILGVVGLNAYGQILRADYQTYARLYANVSGNKSEEFWRDIADWQSREAFNESRLRRRQYSAVYERTDDWQWQSNAHRLRYREMRIASETAFQASYYVIAAMGINRLLSAINAVRLINETDDRELGSNILISSQAFSLLSSRAEGIKFSILARF</sequence>
<organism evidence="1 2">
    <name type="scientific">Candidatus Thermochlorobacter aerophilus</name>
    <dbReference type="NCBI Taxonomy" id="1868324"/>
    <lineage>
        <taxon>Bacteria</taxon>
        <taxon>Pseudomonadati</taxon>
        <taxon>Chlorobiota</taxon>
        <taxon>Chlorobiia</taxon>
        <taxon>Chlorobiales</taxon>
        <taxon>Candidatus Thermochlorobacteriaceae</taxon>
        <taxon>Candidatus Thermochlorobacter</taxon>
    </lineage>
</organism>
<reference evidence="1 2" key="1">
    <citation type="journal article" date="2011" name="ISME J.">
        <title>Community ecology of hot spring cyanobacterial mats: predominant populations and their functional potential.</title>
        <authorList>
            <person name="Klatt C.G."/>
            <person name="Wood J.M."/>
            <person name="Rusch D.B."/>
            <person name="Bateson M.M."/>
            <person name="Hamamura N."/>
            <person name="Heidelberg J.F."/>
            <person name="Grossman A.R."/>
            <person name="Bhaya D."/>
            <person name="Cohan F.M."/>
            <person name="Kuhl M."/>
            <person name="Bryant D.A."/>
            <person name="Ward D.M."/>
        </authorList>
    </citation>
    <scope>NUCLEOTIDE SEQUENCE [LARGE SCALE GENOMIC DNA]</scope>
    <source>
        <strain evidence="1">OS</strain>
    </source>
</reference>
<evidence type="ECO:0008006" key="3">
    <source>
        <dbReference type="Google" id="ProtNLM"/>
    </source>
</evidence>